<evidence type="ECO:0000313" key="2">
    <source>
        <dbReference type="EMBL" id="CDJ48169.1"/>
    </source>
</evidence>
<dbReference type="OrthoDB" id="345476at2759"/>
<proteinExistence type="predicted"/>
<name>U6LHZ8_9EIME</name>
<feature type="compositionally biased region" description="Basic and acidic residues" evidence="1">
    <location>
        <begin position="307"/>
        <end position="320"/>
    </location>
</feature>
<reference evidence="2" key="1">
    <citation type="submission" date="2013-10" db="EMBL/GenBank/DDBJ databases">
        <title>Genomic analysis of the causative agents of coccidiosis in chickens.</title>
        <authorList>
            <person name="Reid A.J."/>
            <person name="Blake D."/>
            <person name="Billington K."/>
            <person name="Browne H."/>
            <person name="Dunn M."/>
            <person name="Hung S."/>
            <person name="Kawahara F."/>
            <person name="Miranda-Saavedra D."/>
            <person name="Mourier T."/>
            <person name="Nagra H."/>
            <person name="Otto T.D."/>
            <person name="Rawlings N."/>
            <person name="Sanchez A."/>
            <person name="Sanders M."/>
            <person name="Subramaniam C."/>
            <person name="Tay Y."/>
            <person name="Dear P."/>
            <person name="Doerig C."/>
            <person name="Gruber A."/>
            <person name="Parkinson J."/>
            <person name="Shirley M."/>
            <person name="Wan K.L."/>
            <person name="Berriman M."/>
            <person name="Tomley F."/>
            <person name="Pain A."/>
        </authorList>
    </citation>
    <scope>NUCLEOTIDE SEQUENCE [LARGE SCALE GENOMIC DNA]</scope>
    <source>
        <strain evidence="2">Houghton</strain>
    </source>
</reference>
<feature type="compositionally biased region" description="Polar residues" evidence="1">
    <location>
        <begin position="396"/>
        <end position="406"/>
    </location>
</feature>
<protein>
    <submittedName>
        <fullName evidence="2">Uncharacterized protein</fullName>
    </submittedName>
</protein>
<organism evidence="2 3">
    <name type="scientific">Eimeria brunetti</name>
    <dbReference type="NCBI Taxonomy" id="51314"/>
    <lineage>
        <taxon>Eukaryota</taxon>
        <taxon>Sar</taxon>
        <taxon>Alveolata</taxon>
        <taxon>Apicomplexa</taxon>
        <taxon>Conoidasida</taxon>
        <taxon>Coccidia</taxon>
        <taxon>Eucoccidiorida</taxon>
        <taxon>Eimeriorina</taxon>
        <taxon>Eimeriidae</taxon>
        <taxon>Eimeria</taxon>
    </lineage>
</organism>
<gene>
    <name evidence="2" type="ORF">EBH_0043460</name>
</gene>
<feature type="compositionally biased region" description="Polar residues" evidence="1">
    <location>
        <begin position="347"/>
        <end position="368"/>
    </location>
</feature>
<feature type="compositionally biased region" description="Basic residues" evidence="1">
    <location>
        <begin position="255"/>
        <end position="267"/>
    </location>
</feature>
<feature type="region of interest" description="Disordered" evidence="1">
    <location>
        <begin position="205"/>
        <end position="430"/>
    </location>
</feature>
<accession>U6LHZ8</accession>
<reference evidence="2" key="2">
    <citation type="submission" date="2013-10" db="EMBL/GenBank/DDBJ databases">
        <authorList>
            <person name="Aslett M."/>
        </authorList>
    </citation>
    <scope>NUCLEOTIDE SEQUENCE [LARGE SCALE GENOMIC DNA]</scope>
    <source>
        <strain evidence="2">Houghton</strain>
    </source>
</reference>
<dbReference type="AlphaFoldDB" id="U6LHZ8"/>
<dbReference type="EMBL" id="HG711014">
    <property type="protein sequence ID" value="CDJ48169.1"/>
    <property type="molecule type" value="Genomic_DNA"/>
</dbReference>
<evidence type="ECO:0000313" key="3">
    <source>
        <dbReference type="Proteomes" id="UP000030750"/>
    </source>
</evidence>
<dbReference type="Proteomes" id="UP000030750">
    <property type="component" value="Unassembled WGS sequence"/>
</dbReference>
<feature type="compositionally biased region" description="Basic and acidic residues" evidence="1">
    <location>
        <begin position="236"/>
        <end position="249"/>
    </location>
</feature>
<sequence>MAYYGQEERAPGCCLFDVPLIAAGAISDAVCCQGPKRDFQTEVEFRLANAAKMYPAGYTDVTPRYAYGHQYQYGITPPTYYYYKPPTTVNYAPEKVSTSPVGYFPYSVQPSPAPQRLAYHYEPENYFRSRPLAPQVEAAFPEPIGHSWAAPLGGAPLSPVRSSGVAAQVGIPIEVSQPTVLPSNEASAPNVWRTVEVVEVVSLVEQENDTEPNQEKNEEPVHEGQQLESKASQTEPKNEASKAGKEGKAAQRAPAAKRKAAAARKGARGQAQLEQPEGDEAVRDDTHSESPKGGTSANTAAPPVASVEREQVLGKAELKGQAKGTGEPPEQAQEGGHGAADEKVATDRQQSPVAANQQQPTTETPSKSEQTDVKEEGTTADEPSVPGEEKGELSNGGAQSSFQGTSPGLFAAAPVEKKAQPSGATSGWPVGYVPPPDDKYRELVVGNQVYLEGGTFYLSETGAYLLGLRG</sequence>
<feature type="compositionally biased region" description="Polar residues" evidence="1">
    <location>
        <begin position="226"/>
        <end position="235"/>
    </location>
</feature>
<feature type="compositionally biased region" description="Basic and acidic residues" evidence="1">
    <location>
        <begin position="213"/>
        <end position="222"/>
    </location>
</feature>
<evidence type="ECO:0000256" key="1">
    <source>
        <dbReference type="SAM" id="MobiDB-lite"/>
    </source>
</evidence>
<dbReference type="VEuPathDB" id="ToxoDB:EBH_0043460"/>
<keyword evidence="3" id="KW-1185">Reference proteome</keyword>
<feature type="compositionally biased region" description="Basic and acidic residues" evidence="1">
    <location>
        <begin position="280"/>
        <end position="290"/>
    </location>
</feature>